<gene>
    <name evidence="2" type="ORF">FIBSPDRAFT_55357</name>
</gene>
<feature type="region of interest" description="Disordered" evidence="1">
    <location>
        <begin position="1"/>
        <end position="37"/>
    </location>
</feature>
<protein>
    <submittedName>
        <fullName evidence="2">Uncharacterized protein</fullName>
    </submittedName>
</protein>
<accession>A0A166FF07</accession>
<dbReference type="EMBL" id="KV417590">
    <property type="protein sequence ID" value="KZP16734.1"/>
    <property type="molecule type" value="Genomic_DNA"/>
</dbReference>
<name>A0A166FF07_9AGAM</name>
<dbReference type="AlphaFoldDB" id="A0A166FF07"/>
<sequence>MWSPPPLYSTGSVRPGRWTRPNGGQKRRLATDPSQNGKFYANEVPSESLGNLCIGKCLSTVTSTSLSADRDLIRICSHRPHCTVQGQSGLNVEHGQLVAKSVALRLIPARMANFTPTKFHRNRWVLCALGSAKTMMSDSVNCKRCRRFHDPRHWQRSKLLVPCSVFIERTLPPIRCYPARHRGLLTQMGGIAYIANVNWRSGIDVFSGPQRQVAKQLRPSYHGLHGLPFN</sequence>
<proteinExistence type="predicted"/>
<evidence type="ECO:0000256" key="1">
    <source>
        <dbReference type="SAM" id="MobiDB-lite"/>
    </source>
</evidence>
<reference evidence="2" key="1">
    <citation type="journal article" date="2016" name="Mol. Biol. Evol.">
        <title>Comparative Genomics of Early-Diverging Mushroom-Forming Fungi Provides Insights into the Origins of Lignocellulose Decay Capabilities.</title>
        <authorList>
            <person name="Nagy L.G."/>
            <person name="Riley R."/>
            <person name="Tritt A."/>
            <person name="Adam C."/>
            <person name="Daum C."/>
            <person name="Floudas D."/>
            <person name="Sun H."/>
            <person name="Yadav J.S."/>
            <person name="Pangilinan J."/>
            <person name="Larsson K.H."/>
            <person name="Matsuura K."/>
            <person name="Barry K."/>
            <person name="Labutti K."/>
            <person name="Kuo R."/>
            <person name="Ohm R.A."/>
            <person name="Bhattacharya S.S."/>
            <person name="Shirouzu T."/>
            <person name="Yoshinaga Y."/>
            <person name="Martin F.M."/>
            <person name="Grigoriev I.V."/>
            <person name="Hibbett D.S."/>
        </authorList>
    </citation>
    <scope>NUCLEOTIDE SEQUENCE [LARGE SCALE GENOMIC DNA]</scope>
    <source>
        <strain evidence="2">CBS 109695</strain>
    </source>
</reference>
<evidence type="ECO:0000313" key="2">
    <source>
        <dbReference type="EMBL" id="KZP16734.1"/>
    </source>
</evidence>
<organism evidence="2">
    <name type="scientific">Athelia psychrophila</name>
    <dbReference type="NCBI Taxonomy" id="1759441"/>
    <lineage>
        <taxon>Eukaryota</taxon>
        <taxon>Fungi</taxon>
        <taxon>Dikarya</taxon>
        <taxon>Basidiomycota</taxon>
        <taxon>Agaricomycotina</taxon>
        <taxon>Agaricomycetes</taxon>
        <taxon>Agaricomycetidae</taxon>
        <taxon>Atheliales</taxon>
        <taxon>Atheliaceae</taxon>
        <taxon>Athelia</taxon>
    </lineage>
</organism>